<name>A0A0F3GLP4_9BACT</name>
<comment type="caution">
    <text evidence="1">The sequence shown here is derived from an EMBL/GenBank/DDBJ whole genome shotgun (WGS) entry which is preliminary data.</text>
</comment>
<reference evidence="1 2" key="1">
    <citation type="submission" date="2015-02" db="EMBL/GenBank/DDBJ databases">
        <title>Single-cell genomics of uncultivated deep-branching MTB reveals a conserved set of magnetosome genes.</title>
        <authorList>
            <person name="Kolinko S."/>
            <person name="Richter M."/>
            <person name="Glockner F.O."/>
            <person name="Brachmann A."/>
            <person name="Schuler D."/>
        </authorList>
    </citation>
    <scope>NUCLEOTIDE SEQUENCE [LARGE SCALE GENOMIC DNA]</scope>
    <source>
        <strain evidence="1">TM-1</strain>
    </source>
</reference>
<evidence type="ECO:0000313" key="2">
    <source>
        <dbReference type="Proteomes" id="UP000033423"/>
    </source>
</evidence>
<accession>A0A0F3GLP4</accession>
<protein>
    <submittedName>
        <fullName evidence="1">Uncharacterized protein</fullName>
    </submittedName>
</protein>
<dbReference type="Proteomes" id="UP000033423">
    <property type="component" value="Unassembled WGS sequence"/>
</dbReference>
<sequence length="110" mass="12459">MDIGDSVAKESSCLFFRVICVITSHVDGRRNVLAHLFPMSPDTVSNCFFLRWLTISPVITRRGVDIQHTANANHCIAGFTFHFQSPALVCSFALMFLCRSFFLYCYPNCL</sequence>
<proteinExistence type="predicted"/>
<gene>
    <name evidence="1" type="ORF">MBAV_004977</name>
</gene>
<dbReference type="EMBL" id="LACI01002152">
    <property type="protein sequence ID" value="KJU82830.1"/>
    <property type="molecule type" value="Genomic_DNA"/>
</dbReference>
<dbReference type="AlphaFoldDB" id="A0A0F3GLP4"/>
<evidence type="ECO:0000313" key="1">
    <source>
        <dbReference type="EMBL" id="KJU82830.1"/>
    </source>
</evidence>
<organism evidence="1 2">
    <name type="scientific">Candidatus Magnetobacterium bavaricum</name>
    <dbReference type="NCBI Taxonomy" id="29290"/>
    <lineage>
        <taxon>Bacteria</taxon>
        <taxon>Pseudomonadati</taxon>
        <taxon>Nitrospirota</taxon>
        <taxon>Thermodesulfovibrionia</taxon>
        <taxon>Thermodesulfovibrionales</taxon>
        <taxon>Candidatus Magnetobacteriaceae</taxon>
        <taxon>Candidatus Magnetobacterium</taxon>
    </lineage>
</organism>
<keyword evidence="2" id="KW-1185">Reference proteome</keyword>